<protein>
    <submittedName>
        <fullName evidence="4">Glycoside hydrolase family 3 C-terminal domain-containing protein</fullName>
    </submittedName>
</protein>
<organism evidence="4 5">
    <name type="scientific">Candidatus Avoscillospira avistercoris</name>
    <dbReference type="NCBI Taxonomy" id="2840707"/>
    <lineage>
        <taxon>Bacteria</taxon>
        <taxon>Bacillati</taxon>
        <taxon>Bacillota</taxon>
        <taxon>Clostridia</taxon>
        <taxon>Eubacteriales</taxon>
        <taxon>Oscillospiraceae</taxon>
        <taxon>Oscillospiraceae incertae sedis</taxon>
        <taxon>Candidatus Avoscillospira</taxon>
    </lineage>
</organism>
<dbReference type="PANTHER" id="PTHR42715">
    <property type="entry name" value="BETA-GLUCOSIDASE"/>
    <property type="match status" value="1"/>
</dbReference>
<dbReference type="InterPro" id="IPR013783">
    <property type="entry name" value="Ig-like_fold"/>
</dbReference>
<dbReference type="GO" id="GO:0005975">
    <property type="term" value="P:carbohydrate metabolic process"/>
    <property type="evidence" value="ECO:0007669"/>
    <property type="project" value="InterPro"/>
</dbReference>
<evidence type="ECO:0000256" key="1">
    <source>
        <dbReference type="ARBA" id="ARBA00005336"/>
    </source>
</evidence>
<keyword evidence="2 4" id="KW-0378">Hydrolase</keyword>
<dbReference type="Gene3D" id="3.40.50.1700">
    <property type="entry name" value="Glycoside hydrolase family 3 C-terminal domain"/>
    <property type="match status" value="1"/>
</dbReference>
<evidence type="ECO:0000259" key="3">
    <source>
        <dbReference type="SMART" id="SM01217"/>
    </source>
</evidence>
<dbReference type="InterPro" id="IPR036881">
    <property type="entry name" value="Glyco_hydro_3_C_sf"/>
</dbReference>
<gene>
    <name evidence="4" type="ORF">IAA83_07745</name>
</gene>
<dbReference type="Pfam" id="PF00933">
    <property type="entry name" value="Glyco_hydro_3"/>
    <property type="match status" value="1"/>
</dbReference>
<feature type="domain" description="Fibronectin type III-like" evidence="3">
    <location>
        <begin position="279"/>
        <end position="350"/>
    </location>
</feature>
<name>A0A9D1JUH1_9FIRM</name>
<dbReference type="Gene3D" id="2.60.40.10">
    <property type="entry name" value="Immunoglobulins"/>
    <property type="match status" value="1"/>
</dbReference>
<dbReference type="InterPro" id="IPR026891">
    <property type="entry name" value="Fn3-like"/>
</dbReference>
<dbReference type="InterPro" id="IPR017853">
    <property type="entry name" value="GH"/>
</dbReference>
<dbReference type="InterPro" id="IPR036962">
    <property type="entry name" value="Glyco_hydro_3_N_sf"/>
</dbReference>
<evidence type="ECO:0000313" key="5">
    <source>
        <dbReference type="Proteomes" id="UP000886741"/>
    </source>
</evidence>
<dbReference type="Proteomes" id="UP000886741">
    <property type="component" value="Unassembled WGS sequence"/>
</dbReference>
<accession>A0A9D1JUH1</accession>
<dbReference type="EMBL" id="DVJJ01000118">
    <property type="protein sequence ID" value="HIS65244.1"/>
    <property type="molecule type" value="Genomic_DNA"/>
</dbReference>
<dbReference type="SUPFAM" id="SSF51445">
    <property type="entry name" value="(Trans)glycosidases"/>
    <property type="match status" value="1"/>
</dbReference>
<dbReference type="Pfam" id="PF14310">
    <property type="entry name" value="Fn3-like"/>
    <property type="match status" value="1"/>
</dbReference>
<reference evidence="4" key="1">
    <citation type="submission" date="2020-10" db="EMBL/GenBank/DDBJ databases">
        <authorList>
            <person name="Gilroy R."/>
        </authorList>
    </citation>
    <scope>NUCLEOTIDE SEQUENCE</scope>
    <source>
        <strain evidence="4">ChiBcec16-1751</strain>
    </source>
</reference>
<dbReference type="Gene3D" id="3.20.20.300">
    <property type="entry name" value="Glycoside hydrolase, family 3, N-terminal domain"/>
    <property type="match status" value="1"/>
</dbReference>
<dbReference type="PRINTS" id="PR00133">
    <property type="entry name" value="GLHYDRLASE3"/>
</dbReference>
<dbReference type="Pfam" id="PF01915">
    <property type="entry name" value="Glyco_hydro_3_C"/>
    <property type="match status" value="1"/>
</dbReference>
<dbReference type="SMART" id="SM01217">
    <property type="entry name" value="Fn3_like"/>
    <property type="match status" value="1"/>
</dbReference>
<comment type="caution">
    <text evidence="4">The sequence shown here is derived from an EMBL/GenBank/DDBJ whole genome shotgun (WGS) entry which is preliminary data.</text>
</comment>
<sequence length="710" mass="77658">MDLTPRMTESAMVARSAAAGSMVLLKNVRHTLPLLAVDGHALPIAVYGMGQLRTALTGGIQAWRTINVLDGLMDSDQVIPDGLLCHKYRNALLQNPGAGEILPAMLDIPAVAGRTQAAVIVITRPHDGYDYHLRPEEMQLIEAVTKSHSRTVLVLNTPGYMDIAGVSPMVTAIVFMGLAGQEGGAALTDLLTGRAAFSGKLADTWPVRPDQFDTAAMRTDLYTGYRYYDSFGKDVLYPFGYGLSYGKPILTSYSVGLDNGVVTAEATIENASETYPAREVLQVYYSAPDTEVSQPVYILNSFAKTGLLQPGESETIQLSFPVSQLARFDTYTATWKLDAGYYDIRIGTHSRNTTIAGSIYVPKPIVTKQVKNCVEQPPETVRSRKGAKAFTYPGEDEERNVSRKRAIRLSARQLQAEVVRYSKKFPGCRGGKEGISLLDVYEGRYDLRQLVATMDEHDLRALVCNFGSSQSPVPGAWGASADLYSRYGIPSITIAKGCDGLRLTRDIKNDDGEVVAHQYVTAFPAPSLLACSFDRELLHSVGSAVGREMREFGVDLWLAPSATVHRDPRSDCYHGAFSEDPVVSGLCAAWLIQGCQQHAMAALRHVESAVEITVTERTLREFELLGFEIAVTLGQPKALLAPSIAVCGEALSLDNRILSDVLYDEWHFDGMTFAAGELFSRFPGRPLLEQAALRTLRLILDAPSFRKLVR</sequence>
<evidence type="ECO:0000256" key="2">
    <source>
        <dbReference type="ARBA" id="ARBA00022801"/>
    </source>
</evidence>
<evidence type="ECO:0000313" key="4">
    <source>
        <dbReference type="EMBL" id="HIS65244.1"/>
    </source>
</evidence>
<proteinExistence type="inferred from homology"/>
<comment type="similarity">
    <text evidence="1">Belongs to the glycosyl hydrolase 3 family.</text>
</comment>
<reference evidence="4" key="2">
    <citation type="journal article" date="2021" name="PeerJ">
        <title>Extensive microbial diversity within the chicken gut microbiome revealed by metagenomics and culture.</title>
        <authorList>
            <person name="Gilroy R."/>
            <person name="Ravi A."/>
            <person name="Getino M."/>
            <person name="Pursley I."/>
            <person name="Horton D.L."/>
            <person name="Alikhan N.F."/>
            <person name="Baker D."/>
            <person name="Gharbi K."/>
            <person name="Hall N."/>
            <person name="Watson M."/>
            <person name="Adriaenssens E.M."/>
            <person name="Foster-Nyarko E."/>
            <person name="Jarju S."/>
            <person name="Secka A."/>
            <person name="Antonio M."/>
            <person name="Oren A."/>
            <person name="Chaudhuri R.R."/>
            <person name="La Ragione R."/>
            <person name="Hildebrand F."/>
            <person name="Pallen M.J."/>
        </authorList>
    </citation>
    <scope>NUCLEOTIDE SEQUENCE</scope>
    <source>
        <strain evidence="4">ChiBcec16-1751</strain>
    </source>
</reference>
<dbReference type="InterPro" id="IPR001764">
    <property type="entry name" value="Glyco_hydro_3_N"/>
</dbReference>
<dbReference type="InterPro" id="IPR050288">
    <property type="entry name" value="Cellulose_deg_GH3"/>
</dbReference>
<dbReference type="InterPro" id="IPR002772">
    <property type="entry name" value="Glyco_hydro_3_C"/>
</dbReference>
<dbReference type="GO" id="GO:0004553">
    <property type="term" value="F:hydrolase activity, hydrolyzing O-glycosyl compounds"/>
    <property type="evidence" value="ECO:0007669"/>
    <property type="project" value="InterPro"/>
</dbReference>
<dbReference type="SUPFAM" id="SSF52279">
    <property type="entry name" value="Beta-D-glucan exohydrolase, C-terminal domain"/>
    <property type="match status" value="1"/>
</dbReference>
<dbReference type="PANTHER" id="PTHR42715:SF10">
    <property type="entry name" value="BETA-GLUCOSIDASE"/>
    <property type="match status" value="1"/>
</dbReference>
<dbReference type="AlphaFoldDB" id="A0A9D1JUH1"/>